<protein>
    <submittedName>
        <fullName evidence="1">NAD-dependent deacetylase sirtuin-2</fullName>
    </submittedName>
</protein>
<dbReference type="Proteomes" id="UP001497680">
    <property type="component" value="Unassembled WGS sequence"/>
</dbReference>
<dbReference type="EMBL" id="MU394327">
    <property type="protein sequence ID" value="KAI6085249.1"/>
    <property type="molecule type" value="Genomic_DNA"/>
</dbReference>
<gene>
    <name evidence="1" type="ORF">F4821DRAFT_152048</name>
</gene>
<evidence type="ECO:0000313" key="2">
    <source>
        <dbReference type="Proteomes" id="UP001497680"/>
    </source>
</evidence>
<accession>A0ACC0CXS3</accession>
<comment type="caution">
    <text evidence="1">The sequence shown here is derived from an EMBL/GenBank/DDBJ whole genome shotgun (WGS) entry which is preliminary data.</text>
</comment>
<sequence length="472" mass="50872">MGQESSHLVDPDTPPDTLSDRSLRAVAQLIKDGAAKQIVVMTGAGISTAAGIPDFRSPKTGLYHNLARLNLPHPEAVFEIDFFRDNPEPFYLLAKELYPGNFSPTISHAFIALLAKKGLLRMLFTQNIDCLERAAGVPADRIIEAHGSFATQRCIDCKTPFPDDQMREHVKRGEAPRCARDGCGGLVKPDIVFFGEQLPEAFHSNISVPCAADLVLVMGTSLLVHPFAGLPRRAREGVPRVLFNLERVGDMGTRADDVLVLGDCDSGIRKLADELGWRDELEALWRGVVGDKEAERQLSKSQREGAIHNELDELVGHVEDKLDIREGTQAEEKLDTNTGKQGEDDAAQAPGGASEGNQARAAGADAALRADDGEAGPAAGSQGEAPKAEEIDDNEEGTHAHVASRDEEQFVSQTREEQRKAHEAQGKPQAQGDISTLSYEPLKPTSEKPITQTDSDVAKAEGEGGGKDKSAL</sequence>
<keyword evidence="2" id="KW-1185">Reference proteome</keyword>
<evidence type="ECO:0000313" key="1">
    <source>
        <dbReference type="EMBL" id="KAI6085249.1"/>
    </source>
</evidence>
<reference evidence="1 2" key="1">
    <citation type="journal article" date="2022" name="New Phytol.">
        <title>Ecological generalism drives hyperdiversity of secondary metabolite gene clusters in xylarialean endophytes.</title>
        <authorList>
            <person name="Franco M.E.E."/>
            <person name="Wisecaver J.H."/>
            <person name="Arnold A.E."/>
            <person name="Ju Y.M."/>
            <person name="Slot J.C."/>
            <person name="Ahrendt S."/>
            <person name="Moore L.P."/>
            <person name="Eastman K.E."/>
            <person name="Scott K."/>
            <person name="Konkel Z."/>
            <person name="Mondo S.J."/>
            <person name="Kuo A."/>
            <person name="Hayes R.D."/>
            <person name="Haridas S."/>
            <person name="Andreopoulos B."/>
            <person name="Riley R."/>
            <person name="LaButti K."/>
            <person name="Pangilinan J."/>
            <person name="Lipzen A."/>
            <person name="Amirebrahimi M."/>
            <person name="Yan J."/>
            <person name="Adam C."/>
            <person name="Keymanesh K."/>
            <person name="Ng V."/>
            <person name="Louie K."/>
            <person name="Northen T."/>
            <person name="Drula E."/>
            <person name="Henrissat B."/>
            <person name="Hsieh H.M."/>
            <person name="Youens-Clark K."/>
            <person name="Lutzoni F."/>
            <person name="Miadlikowska J."/>
            <person name="Eastwood D.C."/>
            <person name="Hamelin R.C."/>
            <person name="Grigoriev I.V."/>
            <person name="U'Ren J.M."/>
        </authorList>
    </citation>
    <scope>NUCLEOTIDE SEQUENCE [LARGE SCALE GENOMIC DNA]</scope>
    <source>
        <strain evidence="1 2">ER1909</strain>
    </source>
</reference>
<organism evidence="1 2">
    <name type="scientific">Hypoxylon rubiginosum</name>
    <dbReference type="NCBI Taxonomy" id="110542"/>
    <lineage>
        <taxon>Eukaryota</taxon>
        <taxon>Fungi</taxon>
        <taxon>Dikarya</taxon>
        <taxon>Ascomycota</taxon>
        <taxon>Pezizomycotina</taxon>
        <taxon>Sordariomycetes</taxon>
        <taxon>Xylariomycetidae</taxon>
        <taxon>Xylariales</taxon>
        <taxon>Hypoxylaceae</taxon>
        <taxon>Hypoxylon</taxon>
    </lineage>
</organism>
<proteinExistence type="predicted"/>
<name>A0ACC0CXS3_9PEZI</name>